<dbReference type="GeneID" id="63731739"/>
<dbReference type="STRING" id="1036611.A0A1L9PSG5"/>
<reference evidence="2" key="1">
    <citation type="journal article" date="2017" name="Genome Biol.">
        <title>Comparative genomics reveals high biological diversity and specific adaptations in the industrially and medically important fungal genus Aspergillus.</title>
        <authorList>
            <person name="de Vries R.P."/>
            <person name="Riley R."/>
            <person name="Wiebenga A."/>
            <person name="Aguilar-Osorio G."/>
            <person name="Amillis S."/>
            <person name="Uchima C.A."/>
            <person name="Anderluh G."/>
            <person name="Asadollahi M."/>
            <person name="Askin M."/>
            <person name="Barry K."/>
            <person name="Battaglia E."/>
            <person name="Bayram O."/>
            <person name="Benocci T."/>
            <person name="Braus-Stromeyer S.A."/>
            <person name="Caldana C."/>
            <person name="Canovas D."/>
            <person name="Cerqueira G.C."/>
            <person name="Chen F."/>
            <person name="Chen W."/>
            <person name="Choi C."/>
            <person name="Clum A."/>
            <person name="Dos Santos R.A."/>
            <person name="Damasio A.R."/>
            <person name="Diallinas G."/>
            <person name="Emri T."/>
            <person name="Fekete E."/>
            <person name="Flipphi M."/>
            <person name="Freyberg S."/>
            <person name="Gallo A."/>
            <person name="Gournas C."/>
            <person name="Habgood R."/>
            <person name="Hainaut M."/>
            <person name="Harispe M.L."/>
            <person name="Henrissat B."/>
            <person name="Hilden K.S."/>
            <person name="Hope R."/>
            <person name="Hossain A."/>
            <person name="Karabika E."/>
            <person name="Karaffa L."/>
            <person name="Karanyi Z."/>
            <person name="Krasevec N."/>
            <person name="Kuo A."/>
            <person name="Kusch H."/>
            <person name="LaButti K."/>
            <person name="Lagendijk E.L."/>
            <person name="Lapidus A."/>
            <person name="Levasseur A."/>
            <person name="Lindquist E."/>
            <person name="Lipzen A."/>
            <person name="Logrieco A.F."/>
            <person name="MacCabe A."/>
            <person name="Maekelae M.R."/>
            <person name="Malavazi I."/>
            <person name="Melin P."/>
            <person name="Meyer V."/>
            <person name="Mielnichuk N."/>
            <person name="Miskei M."/>
            <person name="Molnar A.P."/>
            <person name="Mule G."/>
            <person name="Ngan C.Y."/>
            <person name="Orejas M."/>
            <person name="Orosz E."/>
            <person name="Ouedraogo J.P."/>
            <person name="Overkamp K.M."/>
            <person name="Park H.-S."/>
            <person name="Perrone G."/>
            <person name="Piumi F."/>
            <person name="Punt P.J."/>
            <person name="Ram A.F."/>
            <person name="Ramon A."/>
            <person name="Rauscher S."/>
            <person name="Record E."/>
            <person name="Riano-Pachon D.M."/>
            <person name="Robert V."/>
            <person name="Roehrig J."/>
            <person name="Ruller R."/>
            <person name="Salamov A."/>
            <person name="Salih N.S."/>
            <person name="Samson R.A."/>
            <person name="Sandor E."/>
            <person name="Sanguinetti M."/>
            <person name="Schuetze T."/>
            <person name="Sepcic K."/>
            <person name="Shelest E."/>
            <person name="Sherlock G."/>
            <person name="Sophianopoulou V."/>
            <person name="Squina F.M."/>
            <person name="Sun H."/>
            <person name="Susca A."/>
            <person name="Todd R.B."/>
            <person name="Tsang A."/>
            <person name="Unkles S.E."/>
            <person name="van de Wiele N."/>
            <person name="van Rossen-Uffink D."/>
            <person name="Oliveira J.V."/>
            <person name="Vesth T.C."/>
            <person name="Visser J."/>
            <person name="Yu J.-H."/>
            <person name="Zhou M."/>
            <person name="Andersen M.R."/>
            <person name="Archer D.B."/>
            <person name="Baker S.E."/>
            <person name="Benoit I."/>
            <person name="Brakhage A.A."/>
            <person name="Braus G.H."/>
            <person name="Fischer R."/>
            <person name="Frisvad J.C."/>
            <person name="Goldman G.H."/>
            <person name="Houbraken J."/>
            <person name="Oakley B."/>
            <person name="Pocsi I."/>
            <person name="Scazzocchio C."/>
            <person name="Seiboth B."/>
            <person name="vanKuyk P.A."/>
            <person name="Wortman J."/>
            <person name="Dyer P.S."/>
            <person name="Grigoriev I.V."/>
        </authorList>
    </citation>
    <scope>NUCLEOTIDE SEQUENCE [LARGE SCALE GENOMIC DNA]</scope>
    <source>
        <strain evidence="2">CBS 583.65</strain>
    </source>
</reference>
<dbReference type="VEuPathDB" id="FungiDB:ASPVEDRAFT_73973"/>
<accession>A0A1L9PSG5</accession>
<dbReference type="Proteomes" id="UP000184073">
    <property type="component" value="Unassembled WGS sequence"/>
</dbReference>
<gene>
    <name evidence="1" type="ORF">ASPVEDRAFT_73973</name>
</gene>
<dbReference type="EMBL" id="KV878131">
    <property type="protein sequence ID" value="OJJ04467.1"/>
    <property type="molecule type" value="Genomic_DNA"/>
</dbReference>
<proteinExistence type="predicted"/>
<dbReference type="AlphaFoldDB" id="A0A1L9PSG5"/>
<keyword evidence="2" id="KW-1185">Reference proteome</keyword>
<evidence type="ECO:0000313" key="2">
    <source>
        <dbReference type="Proteomes" id="UP000184073"/>
    </source>
</evidence>
<dbReference type="OrthoDB" id="4179617at2759"/>
<evidence type="ECO:0008006" key="3">
    <source>
        <dbReference type="Google" id="ProtNLM"/>
    </source>
</evidence>
<organism evidence="1 2">
    <name type="scientific">Aspergillus versicolor CBS 583.65</name>
    <dbReference type="NCBI Taxonomy" id="1036611"/>
    <lineage>
        <taxon>Eukaryota</taxon>
        <taxon>Fungi</taxon>
        <taxon>Dikarya</taxon>
        <taxon>Ascomycota</taxon>
        <taxon>Pezizomycotina</taxon>
        <taxon>Eurotiomycetes</taxon>
        <taxon>Eurotiomycetidae</taxon>
        <taxon>Eurotiales</taxon>
        <taxon>Aspergillaceae</taxon>
        <taxon>Aspergillus</taxon>
        <taxon>Aspergillus subgen. Nidulantes</taxon>
    </lineage>
</organism>
<protein>
    <recommendedName>
        <fullName evidence="3">Fungal-type protein kinase domain-containing protein</fullName>
    </recommendedName>
</protein>
<dbReference type="RefSeq" id="XP_040670229.1">
    <property type="nucleotide sequence ID" value="XM_040816228.1"/>
</dbReference>
<name>A0A1L9PSG5_ASPVE</name>
<evidence type="ECO:0000313" key="1">
    <source>
        <dbReference type="EMBL" id="OJJ04467.1"/>
    </source>
</evidence>
<sequence length="287" mass="33008">MWCQRVCQYDPKDSELSDSTSTLSSEKPLNGPIIPGDLPVYPDLEPMNVQDIWEIFDFREGGGPFFELPRSHLLSVPKDLERELENLITCHSRLNTLLKYCLRAERDERAHRSNKTHTNHLGHHFTFSRAGQLQLTATNRRKTKEIIGQADYAIWQGDEATTSGLIIAGTEDYRDLDMAKLRCFAYMSIARSLRKQTPEILYGIVTDGSDFQFMSIDSNGRINDWRPCTKWNRKTAPAIYTTFRLALRHPATPACIPAEALRMEGKDRDISPFDYSHYYRGLLMDQN</sequence>